<name>A0ABQ1P764_9GAMM</name>
<dbReference type="InterPro" id="IPR025714">
    <property type="entry name" value="Methyltranfer_dom"/>
</dbReference>
<gene>
    <name evidence="2" type="ORF">GCM10007418_09540</name>
</gene>
<comment type="caution">
    <text evidence="2">The sequence shown here is derived from an EMBL/GenBank/DDBJ whole genome shotgun (WGS) entry which is preliminary data.</text>
</comment>
<sequence>MNFAERFQQLDAWLVEHQQLWRAKPFTEHQCSWENQWPELAIWLRRRSLEQAEQAHTQLHLLDAPAPFGNLARAGIALTRLPDWSSQRHDELPEPLYRHIPGRKWQQISRFAQASQARWQQPASHWVDWCAGKGHLGRVLAWKTGHPLLCLEHNEQLNRDGEKLSEQFHLSARHQDADVLSPATWHHLAPEQSLVALHACGQLHMTLLQQAAASRCVQVALAPCCYNRIEGPEYQPLSDTARIAQLKLSKDDLGLPMQESVTAGQRARRLRDCSMAWRLAFDLWQREARNSDQYLPTPSRPESATNNGIASFCRELANYHQLDLPEPDSWPEMERRGWQRLAEVRNLELVRGLFRRPLEMWLLLDRALFMQEAGYRVEIGLFCPSELTPRNFLLIAERPCAQVITSL</sequence>
<keyword evidence="3" id="KW-1185">Reference proteome</keyword>
<evidence type="ECO:0000313" key="3">
    <source>
        <dbReference type="Proteomes" id="UP000638188"/>
    </source>
</evidence>
<evidence type="ECO:0000259" key="1">
    <source>
        <dbReference type="Pfam" id="PF13679"/>
    </source>
</evidence>
<dbReference type="EMBL" id="BMFF01000002">
    <property type="protein sequence ID" value="GGC92028.1"/>
    <property type="molecule type" value="Genomic_DNA"/>
</dbReference>
<proteinExistence type="predicted"/>
<reference evidence="3" key="1">
    <citation type="journal article" date="2019" name="Int. J. Syst. Evol. Microbiol.">
        <title>The Global Catalogue of Microorganisms (GCM) 10K type strain sequencing project: providing services to taxonomists for standard genome sequencing and annotation.</title>
        <authorList>
            <consortium name="The Broad Institute Genomics Platform"/>
            <consortium name="The Broad Institute Genome Sequencing Center for Infectious Disease"/>
            <person name="Wu L."/>
            <person name="Ma J."/>
        </authorList>
    </citation>
    <scope>NUCLEOTIDE SEQUENCE [LARGE SCALE GENOMIC DNA]</scope>
    <source>
        <strain evidence="3">CGMCC 1.12482</strain>
    </source>
</reference>
<organism evidence="2 3">
    <name type="scientific">Halopseudomonas salina</name>
    <dbReference type="NCBI Taxonomy" id="1323744"/>
    <lineage>
        <taxon>Bacteria</taxon>
        <taxon>Pseudomonadati</taxon>
        <taxon>Pseudomonadota</taxon>
        <taxon>Gammaproteobacteria</taxon>
        <taxon>Pseudomonadales</taxon>
        <taxon>Pseudomonadaceae</taxon>
        <taxon>Halopseudomonas</taxon>
    </lineage>
</organism>
<dbReference type="RefSeq" id="WP_150276192.1">
    <property type="nucleotide sequence ID" value="NZ_BMFF01000002.1"/>
</dbReference>
<evidence type="ECO:0000313" key="2">
    <source>
        <dbReference type="EMBL" id="GGC92028.1"/>
    </source>
</evidence>
<dbReference type="PANTHER" id="PTHR13369">
    <property type="match status" value="1"/>
</dbReference>
<accession>A0ABQ1P764</accession>
<dbReference type="Proteomes" id="UP000638188">
    <property type="component" value="Unassembled WGS sequence"/>
</dbReference>
<dbReference type="PANTHER" id="PTHR13369:SF0">
    <property type="entry name" value="GLUTATHIONE S-TRANSFERASE C-TERMINAL DOMAIN-CONTAINING PROTEIN"/>
    <property type="match status" value="1"/>
</dbReference>
<dbReference type="Pfam" id="PF13679">
    <property type="entry name" value="Methyltransf_32"/>
    <property type="match status" value="1"/>
</dbReference>
<protein>
    <recommendedName>
        <fullName evidence="1">Methyltransferase domain-containing protein</fullName>
    </recommendedName>
</protein>
<feature type="domain" description="Methyltransferase" evidence="1">
    <location>
        <begin position="103"/>
        <end position="230"/>
    </location>
</feature>